<dbReference type="SUPFAM" id="SSF46785">
    <property type="entry name" value="Winged helix' DNA-binding domain"/>
    <property type="match status" value="1"/>
</dbReference>
<dbReference type="InterPro" id="IPR011711">
    <property type="entry name" value="GntR_C"/>
</dbReference>
<dbReference type="PROSITE" id="PS50949">
    <property type="entry name" value="HTH_GNTR"/>
    <property type="match status" value="1"/>
</dbReference>
<keyword evidence="6" id="KW-1185">Reference proteome</keyword>
<dbReference type="GO" id="GO:0003700">
    <property type="term" value="F:DNA-binding transcription factor activity"/>
    <property type="evidence" value="ECO:0007669"/>
    <property type="project" value="InterPro"/>
</dbReference>
<evidence type="ECO:0000256" key="3">
    <source>
        <dbReference type="ARBA" id="ARBA00023163"/>
    </source>
</evidence>
<comment type="caution">
    <text evidence="5">The sequence shown here is derived from an EMBL/GenBank/DDBJ whole genome shotgun (WGS) entry which is preliminary data.</text>
</comment>
<dbReference type="PANTHER" id="PTHR43537:SF49">
    <property type="entry name" value="TRANSCRIPTIONAL REGULATORY PROTEIN"/>
    <property type="match status" value="1"/>
</dbReference>
<dbReference type="OrthoDB" id="9788098at2"/>
<evidence type="ECO:0000256" key="2">
    <source>
        <dbReference type="ARBA" id="ARBA00023125"/>
    </source>
</evidence>
<dbReference type="Proteomes" id="UP000325255">
    <property type="component" value="Unassembled WGS sequence"/>
</dbReference>
<dbReference type="EMBL" id="VWPK01000006">
    <property type="protein sequence ID" value="KAA5613459.1"/>
    <property type="molecule type" value="Genomic_DNA"/>
</dbReference>
<evidence type="ECO:0000256" key="1">
    <source>
        <dbReference type="ARBA" id="ARBA00023015"/>
    </source>
</evidence>
<evidence type="ECO:0000313" key="5">
    <source>
        <dbReference type="EMBL" id="KAA5613459.1"/>
    </source>
</evidence>
<dbReference type="PANTHER" id="PTHR43537">
    <property type="entry name" value="TRANSCRIPTIONAL REGULATOR, GNTR FAMILY"/>
    <property type="match status" value="1"/>
</dbReference>
<feature type="domain" description="HTH gntR-type" evidence="4">
    <location>
        <begin position="36"/>
        <end position="103"/>
    </location>
</feature>
<keyword evidence="3" id="KW-0804">Transcription</keyword>
<dbReference type="InterPro" id="IPR036388">
    <property type="entry name" value="WH-like_DNA-bd_sf"/>
</dbReference>
<name>A0A5M6IZQ7_9PROT</name>
<dbReference type="CDD" id="cd07377">
    <property type="entry name" value="WHTH_GntR"/>
    <property type="match status" value="1"/>
</dbReference>
<dbReference type="Pfam" id="PF00392">
    <property type="entry name" value="GntR"/>
    <property type="match status" value="1"/>
</dbReference>
<dbReference type="InterPro" id="IPR036390">
    <property type="entry name" value="WH_DNA-bd_sf"/>
</dbReference>
<sequence>MASDKVPGYVRFPDIRRVRAGEGKVTESTAANGVVGTMSTRIEQAIRRDILSGAIRPGERLRVAELSARYGVSHIPVRDALRQLEGDRLVIIESHKGAVLRGVSRKFVTDMHDTRAAIETLLVRNATLKATEAELDTLEQLALAYETAAAVQAMERMVEANLRFHRCIARIADNPEAADILDRGWELVIGIRNRFGFGENRVADIIRQHRAMVQAIRARDPVLAVQMAQEHCDSARDDLLARMEREEAAR</sequence>
<proteinExistence type="predicted"/>
<dbReference type="SMART" id="SM00895">
    <property type="entry name" value="FCD"/>
    <property type="match status" value="1"/>
</dbReference>
<dbReference type="GO" id="GO:0003677">
    <property type="term" value="F:DNA binding"/>
    <property type="evidence" value="ECO:0007669"/>
    <property type="project" value="UniProtKB-KW"/>
</dbReference>
<reference evidence="5 6" key="1">
    <citation type="submission" date="2019-09" db="EMBL/GenBank/DDBJ databases">
        <title>Genome sequence of Rhodovastum atsumiense, a diverse member of the Acetobacteraceae family of non-sulfur purple photosynthetic bacteria.</title>
        <authorList>
            <person name="Meyer T."/>
            <person name="Kyndt J."/>
        </authorList>
    </citation>
    <scope>NUCLEOTIDE SEQUENCE [LARGE SCALE GENOMIC DNA]</scope>
    <source>
        <strain evidence="5 6">DSM 21279</strain>
    </source>
</reference>
<dbReference type="Gene3D" id="1.20.120.530">
    <property type="entry name" value="GntR ligand-binding domain-like"/>
    <property type="match status" value="1"/>
</dbReference>
<dbReference type="InterPro" id="IPR008920">
    <property type="entry name" value="TF_FadR/GntR_C"/>
</dbReference>
<evidence type="ECO:0000259" key="4">
    <source>
        <dbReference type="PROSITE" id="PS50949"/>
    </source>
</evidence>
<dbReference type="Pfam" id="PF07729">
    <property type="entry name" value="FCD"/>
    <property type="match status" value="1"/>
</dbReference>
<dbReference type="Gene3D" id="1.10.10.10">
    <property type="entry name" value="Winged helix-like DNA-binding domain superfamily/Winged helix DNA-binding domain"/>
    <property type="match status" value="1"/>
</dbReference>
<organism evidence="5 6">
    <name type="scientific">Rhodovastum atsumiense</name>
    <dbReference type="NCBI Taxonomy" id="504468"/>
    <lineage>
        <taxon>Bacteria</taxon>
        <taxon>Pseudomonadati</taxon>
        <taxon>Pseudomonadota</taxon>
        <taxon>Alphaproteobacteria</taxon>
        <taxon>Acetobacterales</taxon>
        <taxon>Acetobacteraceae</taxon>
        <taxon>Rhodovastum</taxon>
    </lineage>
</organism>
<dbReference type="SUPFAM" id="SSF48008">
    <property type="entry name" value="GntR ligand-binding domain-like"/>
    <property type="match status" value="1"/>
</dbReference>
<accession>A0A5M6IZQ7</accession>
<keyword evidence="1" id="KW-0805">Transcription regulation</keyword>
<evidence type="ECO:0000313" key="6">
    <source>
        <dbReference type="Proteomes" id="UP000325255"/>
    </source>
</evidence>
<gene>
    <name evidence="5" type="ORF">F1189_05215</name>
</gene>
<keyword evidence="2" id="KW-0238">DNA-binding</keyword>
<dbReference type="AlphaFoldDB" id="A0A5M6IZQ7"/>
<dbReference type="SMART" id="SM00345">
    <property type="entry name" value="HTH_GNTR"/>
    <property type="match status" value="1"/>
</dbReference>
<protein>
    <submittedName>
        <fullName evidence="5">GntR family transcriptional regulator</fullName>
    </submittedName>
</protein>
<dbReference type="InterPro" id="IPR000524">
    <property type="entry name" value="Tscrpt_reg_HTH_GntR"/>
</dbReference>